<keyword evidence="2" id="KW-1003">Cell membrane</keyword>
<dbReference type="EMBL" id="FNCG01000022">
    <property type="protein sequence ID" value="SDI51833.1"/>
    <property type="molecule type" value="Genomic_DNA"/>
</dbReference>
<feature type="transmembrane region" description="Helical" evidence="9">
    <location>
        <begin position="62"/>
        <end position="83"/>
    </location>
</feature>
<dbReference type="Proteomes" id="UP000199705">
    <property type="component" value="Unassembled WGS sequence"/>
</dbReference>
<keyword evidence="4" id="KW-0762">Sugar transport</keyword>
<feature type="transmembrane region" description="Helical" evidence="9">
    <location>
        <begin position="95"/>
        <end position="119"/>
    </location>
</feature>
<dbReference type="Pfam" id="PF06379">
    <property type="entry name" value="RhaT"/>
    <property type="match status" value="1"/>
</dbReference>
<keyword evidence="7 9" id="KW-1133">Transmembrane helix</keyword>
<evidence type="ECO:0000256" key="4">
    <source>
        <dbReference type="ARBA" id="ARBA00022597"/>
    </source>
</evidence>
<dbReference type="RefSeq" id="WP_091175317.1">
    <property type="nucleotide sequence ID" value="NZ_FNCG01000022.1"/>
</dbReference>
<feature type="transmembrane region" description="Helical" evidence="9">
    <location>
        <begin position="183"/>
        <end position="204"/>
    </location>
</feature>
<feature type="transmembrane region" description="Helical" evidence="9">
    <location>
        <begin position="234"/>
        <end position="254"/>
    </location>
</feature>
<gene>
    <name evidence="10" type="ORF">SAMN05192573_12272</name>
</gene>
<protein>
    <submittedName>
        <fullName evidence="10">L-rhamnose-H+ transport protein</fullName>
    </submittedName>
</protein>
<feature type="transmembrane region" description="Helical" evidence="9">
    <location>
        <begin position="306"/>
        <end position="323"/>
    </location>
</feature>
<evidence type="ECO:0000256" key="2">
    <source>
        <dbReference type="ARBA" id="ARBA00022475"/>
    </source>
</evidence>
<keyword evidence="5 9" id="KW-0812">Transmembrane</keyword>
<name>A0A1G8L863_9SPHI</name>
<organism evidence="10 11">
    <name type="scientific">Mucilaginibacter gossypii</name>
    <dbReference type="NCBI Taxonomy" id="551996"/>
    <lineage>
        <taxon>Bacteria</taxon>
        <taxon>Pseudomonadati</taxon>
        <taxon>Bacteroidota</taxon>
        <taxon>Sphingobacteriia</taxon>
        <taxon>Sphingobacteriales</taxon>
        <taxon>Sphingobacteriaceae</taxon>
        <taxon>Mucilaginibacter</taxon>
    </lineage>
</organism>
<feature type="transmembrane region" description="Helical" evidence="9">
    <location>
        <begin position="335"/>
        <end position="355"/>
    </location>
</feature>
<evidence type="ECO:0000256" key="8">
    <source>
        <dbReference type="ARBA" id="ARBA00023136"/>
    </source>
</evidence>
<keyword evidence="8 9" id="KW-0472">Membrane</keyword>
<proteinExistence type="predicted"/>
<keyword evidence="1" id="KW-0813">Transport</keyword>
<keyword evidence="11" id="KW-1185">Reference proteome</keyword>
<evidence type="ECO:0000256" key="5">
    <source>
        <dbReference type="ARBA" id="ARBA00022692"/>
    </source>
</evidence>
<keyword evidence="3" id="KW-0997">Cell inner membrane</keyword>
<dbReference type="GO" id="GO:0015153">
    <property type="term" value="F:rhamnose transmembrane transporter activity"/>
    <property type="evidence" value="ECO:0007669"/>
    <property type="project" value="InterPro"/>
</dbReference>
<dbReference type="NCBIfam" id="NF010024">
    <property type="entry name" value="PRK13499.1-4"/>
    <property type="match status" value="1"/>
</dbReference>
<evidence type="ECO:0000313" key="10">
    <source>
        <dbReference type="EMBL" id="SDI51833.1"/>
    </source>
</evidence>
<accession>A0A1G8L863</accession>
<evidence type="ECO:0000256" key="3">
    <source>
        <dbReference type="ARBA" id="ARBA00022519"/>
    </source>
</evidence>
<dbReference type="STRING" id="551996.SAMN05192573_12272"/>
<evidence type="ECO:0000256" key="9">
    <source>
        <dbReference type="SAM" id="Phobius"/>
    </source>
</evidence>
<dbReference type="GO" id="GO:0015293">
    <property type="term" value="F:symporter activity"/>
    <property type="evidence" value="ECO:0007669"/>
    <property type="project" value="UniProtKB-KW"/>
</dbReference>
<feature type="transmembrane region" description="Helical" evidence="9">
    <location>
        <begin position="6"/>
        <end position="24"/>
    </location>
</feature>
<dbReference type="GO" id="GO:0016020">
    <property type="term" value="C:membrane"/>
    <property type="evidence" value="ECO:0007669"/>
    <property type="project" value="InterPro"/>
</dbReference>
<feature type="transmembrane region" description="Helical" evidence="9">
    <location>
        <begin position="139"/>
        <end position="162"/>
    </location>
</feature>
<feature type="transmembrane region" description="Helical" evidence="9">
    <location>
        <begin position="275"/>
        <end position="294"/>
    </location>
</feature>
<evidence type="ECO:0000256" key="1">
    <source>
        <dbReference type="ARBA" id="ARBA00022448"/>
    </source>
</evidence>
<sequence length="378" mass="41445">MQVILGVIFHFIGGFASGSFYIPYKKIKGWAWESYWIVGGIFSWLIVPPLAAWLTIPGFADIISHTATATLGWTYLMGLLWGIGGLTYGLGVRYLGVSLGSTIILGLCSVFGSIIPSVYYDLFPKEGKDTFTLMMHSEWGQMVLLGIVLCVVGIIICGKAGMMKEKELSADKTIAQENKDYRFGLGILVAVVSGILSACFNFGIEAGKPMADTANQIWQAAHPGQGNFLFSNNVTYIIILWGGLTTNFIWCMVLNARNKTFDNYTDKKTPLLKNYLFAALAGTTWFLQFFFYGMGESKMGNGASSWILHMAFIILIANTWGLVLKEWKGVSKKAFATVIAGIAVIVISVLVVGYGNKIKPEKPTVKAELNKPTIKTNQ</sequence>
<evidence type="ECO:0000313" key="11">
    <source>
        <dbReference type="Proteomes" id="UP000199705"/>
    </source>
</evidence>
<feature type="transmembrane region" description="Helical" evidence="9">
    <location>
        <begin position="36"/>
        <end position="56"/>
    </location>
</feature>
<keyword evidence="6" id="KW-0769">Symport</keyword>
<evidence type="ECO:0000256" key="7">
    <source>
        <dbReference type="ARBA" id="ARBA00022989"/>
    </source>
</evidence>
<evidence type="ECO:0000256" key="6">
    <source>
        <dbReference type="ARBA" id="ARBA00022847"/>
    </source>
</evidence>
<dbReference type="AlphaFoldDB" id="A0A1G8L863"/>
<dbReference type="InterPro" id="IPR004673">
    <property type="entry name" value="L-rhamnose-proton_sym_RhaT"/>
</dbReference>
<reference evidence="11" key="1">
    <citation type="submission" date="2016-10" db="EMBL/GenBank/DDBJ databases">
        <authorList>
            <person name="Varghese N."/>
            <person name="Submissions S."/>
        </authorList>
    </citation>
    <scope>NUCLEOTIDE SEQUENCE [LARGE SCALE GENOMIC DNA]</scope>
    <source>
        <strain evidence="11">Gh-67</strain>
    </source>
</reference>